<dbReference type="GO" id="GO:0020037">
    <property type="term" value="F:heme binding"/>
    <property type="evidence" value="ECO:0007669"/>
    <property type="project" value="InterPro"/>
</dbReference>
<organism evidence="10 11">
    <name type="scientific">Streptosporangium nondiastaticum</name>
    <dbReference type="NCBI Taxonomy" id="35764"/>
    <lineage>
        <taxon>Bacteria</taxon>
        <taxon>Bacillati</taxon>
        <taxon>Actinomycetota</taxon>
        <taxon>Actinomycetes</taxon>
        <taxon>Streptosporangiales</taxon>
        <taxon>Streptosporangiaceae</taxon>
        <taxon>Streptosporangium</taxon>
    </lineage>
</organism>
<dbReference type="EMBL" id="PXWG01000088">
    <property type="protein sequence ID" value="PSJ26059.1"/>
    <property type="molecule type" value="Genomic_DNA"/>
</dbReference>
<dbReference type="InterPro" id="IPR017972">
    <property type="entry name" value="Cyt_P450_CS"/>
</dbReference>
<name>A0A9X7JLQ2_9ACTN</name>
<dbReference type="CDD" id="cd11049">
    <property type="entry name" value="CYP170A1-like"/>
    <property type="match status" value="1"/>
</dbReference>
<dbReference type="InterPro" id="IPR050196">
    <property type="entry name" value="Cytochrome_P450_Monoox"/>
</dbReference>
<dbReference type="InterPro" id="IPR036396">
    <property type="entry name" value="Cyt_P450_sf"/>
</dbReference>
<keyword evidence="2 7" id="KW-0349">Heme</keyword>
<evidence type="ECO:0000313" key="11">
    <source>
        <dbReference type="Proteomes" id="UP000242427"/>
    </source>
</evidence>
<dbReference type="PRINTS" id="PR00385">
    <property type="entry name" value="P450"/>
</dbReference>
<dbReference type="PANTHER" id="PTHR24291:SF50">
    <property type="entry name" value="BIFUNCTIONAL ALBAFLAVENONE MONOOXYGENASE_TERPENE SYNTHASE"/>
    <property type="match status" value="1"/>
</dbReference>
<evidence type="ECO:0000256" key="7">
    <source>
        <dbReference type="PIRSR" id="PIRSR602401-1"/>
    </source>
</evidence>
<evidence type="ECO:0000256" key="8">
    <source>
        <dbReference type="RuleBase" id="RU000461"/>
    </source>
</evidence>
<dbReference type="GO" id="GO:0004497">
    <property type="term" value="F:monooxygenase activity"/>
    <property type="evidence" value="ECO:0007669"/>
    <property type="project" value="UniProtKB-KW"/>
</dbReference>
<accession>A0A9X7JLQ2</accession>
<dbReference type="InterPro" id="IPR001128">
    <property type="entry name" value="Cyt_P450"/>
</dbReference>
<dbReference type="PROSITE" id="PS00086">
    <property type="entry name" value="CYTOCHROME_P450"/>
    <property type="match status" value="1"/>
</dbReference>
<comment type="caution">
    <text evidence="10">The sequence shown here is derived from an EMBL/GenBank/DDBJ whole genome shotgun (WGS) entry which is preliminary data.</text>
</comment>
<sequence length="467" mass="51263">MAPRQDRPPADSGLRAGRAPGARPLTGHLTALYRTPLPFLDGLPRHGDLVEIRVGRRPVFVLCHPALVRRVLTDDRVYDRDGASYERSRRAMGNGLATCPQADHRAQRRLMQPAFRPDHLTRYAAVMERAIGETADGWRHGRETDLGRELFLLATKTAIRALFGADLPPAEARELHDALDTFLKGIYRQSLLPWAARLPTPGNRRYARALACWRAHTTRLIGTHRAHAAEQTAGRAAAPRNVLSHLLSVRTPDGTPVADSAVHDQSTTLVLAGIETTAAALAWACHLLSHHPGVEEELYAEAHGVLGGRVATQDDLPRLPLTARVVTETLRLYPPAWLIPRSTTEETELAGRRLPAGSTVVFSPYVVHRRADLYPEPARFLPGRWAADEASGDADDAAGSLRQRAYAPFGLGAHRCIGEAFALTEATMVLATLAARWRLRPVPGAVVRPAARAVLAPERLPMYLYER</sequence>
<evidence type="ECO:0000313" key="10">
    <source>
        <dbReference type="EMBL" id="PSJ26059.1"/>
    </source>
</evidence>
<comment type="similarity">
    <text evidence="1 8">Belongs to the cytochrome P450 family.</text>
</comment>
<evidence type="ECO:0000256" key="6">
    <source>
        <dbReference type="ARBA" id="ARBA00023033"/>
    </source>
</evidence>
<evidence type="ECO:0000256" key="3">
    <source>
        <dbReference type="ARBA" id="ARBA00022723"/>
    </source>
</evidence>
<dbReference type="AlphaFoldDB" id="A0A9X7JLQ2"/>
<dbReference type="GO" id="GO:0005506">
    <property type="term" value="F:iron ion binding"/>
    <property type="evidence" value="ECO:0007669"/>
    <property type="project" value="InterPro"/>
</dbReference>
<dbReference type="GO" id="GO:0016705">
    <property type="term" value="F:oxidoreductase activity, acting on paired donors, with incorporation or reduction of molecular oxygen"/>
    <property type="evidence" value="ECO:0007669"/>
    <property type="project" value="InterPro"/>
</dbReference>
<keyword evidence="4 8" id="KW-0560">Oxidoreductase</keyword>
<evidence type="ECO:0000256" key="5">
    <source>
        <dbReference type="ARBA" id="ARBA00023004"/>
    </source>
</evidence>
<comment type="cofactor">
    <cofactor evidence="7">
        <name>heme</name>
        <dbReference type="ChEBI" id="CHEBI:30413"/>
    </cofactor>
</comment>
<dbReference type="RefSeq" id="WP_106679942.1">
    <property type="nucleotide sequence ID" value="NZ_PXWG01000088.1"/>
</dbReference>
<keyword evidence="6 8" id="KW-0503">Monooxygenase</keyword>
<evidence type="ECO:0000256" key="1">
    <source>
        <dbReference type="ARBA" id="ARBA00010617"/>
    </source>
</evidence>
<dbReference type="Pfam" id="PF00067">
    <property type="entry name" value="p450"/>
    <property type="match status" value="1"/>
</dbReference>
<feature type="binding site" description="axial binding residue" evidence="7">
    <location>
        <position position="416"/>
    </location>
    <ligand>
        <name>heme</name>
        <dbReference type="ChEBI" id="CHEBI:30413"/>
    </ligand>
    <ligandPart>
        <name>Fe</name>
        <dbReference type="ChEBI" id="CHEBI:18248"/>
    </ligandPart>
</feature>
<dbReference type="Gene3D" id="1.10.630.10">
    <property type="entry name" value="Cytochrome P450"/>
    <property type="match status" value="1"/>
</dbReference>
<gene>
    <name evidence="10" type="ORF">B7P34_24735</name>
</gene>
<keyword evidence="11" id="KW-1185">Reference proteome</keyword>
<dbReference type="PANTHER" id="PTHR24291">
    <property type="entry name" value="CYTOCHROME P450 FAMILY 4"/>
    <property type="match status" value="1"/>
</dbReference>
<reference evidence="10 11" key="1">
    <citation type="submission" date="2018-03" db="EMBL/GenBank/DDBJ databases">
        <title>Chitinolytic properties of Streptosporangium nondiastaticum TBG75A20.</title>
        <authorList>
            <person name="Gayathri V."/>
            <person name="Shiburaj S."/>
        </authorList>
    </citation>
    <scope>NUCLEOTIDE SEQUENCE [LARGE SCALE GENOMIC DNA]</scope>
    <source>
        <strain evidence="10 11">TBG75A20</strain>
    </source>
</reference>
<dbReference type="SUPFAM" id="SSF48264">
    <property type="entry name" value="Cytochrome P450"/>
    <property type="match status" value="1"/>
</dbReference>
<protein>
    <submittedName>
        <fullName evidence="10">Cytochrome P450</fullName>
    </submittedName>
</protein>
<keyword evidence="3 7" id="KW-0479">Metal-binding</keyword>
<feature type="region of interest" description="Disordered" evidence="9">
    <location>
        <begin position="1"/>
        <end position="23"/>
    </location>
</feature>
<evidence type="ECO:0000256" key="2">
    <source>
        <dbReference type="ARBA" id="ARBA00022617"/>
    </source>
</evidence>
<dbReference type="InterPro" id="IPR002401">
    <property type="entry name" value="Cyt_P450_E_grp-I"/>
</dbReference>
<dbReference type="PRINTS" id="PR00463">
    <property type="entry name" value="EP450I"/>
</dbReference>
<evidence type="ECO:0000256" key="9">
    <source>
        <dbReference type="SAM" id="MobiDB-lite"/>
    </source>
</evidence>
<keyword evidence="5 7" id="KW-0408">Iron</keyword>
<proteinExistence type="inferred from homology"/>
<evidence type="ECO:0000256" key="4">
    <source>
        <dbReference type="ARBA" id="ARBA00023002"/>
    </source>
</evidence>
<dbReference type="Proteomes" id="UP000242427">
    <property type="component" value="Unassembled WGS sequence"/>
</dbReference>
<dbReference type="OrthoDB" id="3217230at2"/>